<proteinExistence type="predicted"/>
<dbReference type="NCBIfam" id="TIGR02883">
    <property type="entry name" value="spore_cwlD"/>
    <property type="match status" value="1"/>
</dbReference>
<comment type="caution">
    <text evidence="4">The sequence shown here is derived from an EMBL/GenBank/DDBJ whole genome shotgun (WGS) entry which is preliminary data.</text>
</comment>
<dbReference type="EMBL" id="JACRTG010000018">
    <property type="protein sequence ID" value="MBC8588164.1"/>
    <property type="molecule type" value="Genomic_DNA"/>
</dbReference>
<evidence type="ECO:0000256" key="1">
    <source>
        <dbReference type="ARBA" id="ARBA00022801"/>
    </source>
</evidence>
<dbReference type="InterPro" id="IPR050695">
    <property type="entry name" value="N-acetylmuramoyl_amidase_3"/>
</dbReference>
<evidence type="ECO:0000313" key="5">
    <source>
        <dbReference type="Proteomes" id="UP000601171"/>
    </source>
</evidence>
<dbReference type="SUPFAM" id="SSF53187">
    <property type="entry name" value="Zn-dependent exopeptidases"/>
    <property type="match status" value="1"/>
</dbReference>
<dbReference type="GO" id="GO:0009253">
    <property type="term" value="P:peptidoglycan catabolic process"/>
    <property type="evidence" value="ECO:0007669"/>
    <property type="project" value="InterPro"/>
</dbReference>
<keyword evidence="1 4" id="KW-0378">Hydrolase</keyword>
<dbReference type="PANTHER" id="PTHR30404">
    <property type="entry name" value="N-ACETYLMURAMOYL-L-ALANINE AMIDASE"/>
    <property type="match status" value="1"/>
</dbReference>
<dbReference type="GO" id="GO:0008745">
    <property type="term" value="F:N-acetylmuramoyl-L-alanine amidase activity"/>
    <property type="evidence" value="ECO:0007669"/>
    <property type="project" value="UniProtKB-EC"/>
</dbReference>
<dbReference type="Proteomes" id="UP000601171">
    <property type="component" value="Unassembled WGS sequence"/>
</dbReference>
<feature type="transmembrane region" description="Helical" evidence="2">
    <location>
        <begin position="12"/>
        <end position="31"/>
    </location>
</feature>
<dbReference type="Pfam" id="PF01520">
    <property type="entry name" value="Amidase_3"/>
    <property type="match status" value="1"/>
</dbReference>
<keyword evidence="2" id="KW-1133">Transmembrane helix</keyword>
<keyword evidence="5" id="KW-1185">Reference proteome</keyword>
<organism evidence="4 5">
    <name type="scientific">Paratissierella segnis</name>
    <dbReference type="NCBI Taxonomy" id="2763679"/>
    <lineage>
        <taxon>Bacteria</taxon>
        <taxon>Bacillati</taxon>
        <taxon>Bacillota</taxon>
        <taxon>Tissierellia</taxon>
        <taxon>Tissierellales</taxon>
        <taxon>Tissierellaceae</taxon>
        <taxon>Paratissierella</taxon>
    </lineage>
</organism>
<evidence type="ECO:0000313" key="4">
    <source>
        <dbReference type="EMBL" id="MBC8588164.1"/>
    </source>
</evidence>
<dbReference type="InterPro" id="IPR002508">
    <property type="entry name" value="MurNAc-LAA_cat"/>
</dbReference>
<keyword evidence="2" id="KW-0812">Transmembrane</keyword>
<dbReference type="GO" id="GO:0030288">
    <property type="term" value="C:outer membrane-bounded periplasmic space"/>
    <property type="evidence" value="ECO:0007669"/>
    <property type="project" value="TreeGrafter"/>
</dbReference>
<dbReference type="SMART" id="SM00646">
    <property type="entry name" value="Ami_3"/>
    <property type="match status" value="1"/>
</dbReference>
<dbReference type="CDD" id="cd02696">
    <property type="entry name" value="MurNAc-LAA"/>
    <property type="match status" value="1"/>
</dbReference>
<dbReference type="EC" id="3.5.1.28" evidence="4"/>
<dbReference type="RefSeq" id="WP_262429616.1">
    <property type="nucleotide sequence ID" value="NZ_JACRTG010000018.1"/>
</dbReference>
<sequence length="243" mass="28019">MKIIYMSTKVLYTLVLLLLFIIVCVFIFFKFKEYNKAEPIYLPITNKVIGIDPGHGGVDPGAVSKGGIKEDDINLKIALKLKRFIEHSGGIAILTRDTDKGLYSENSTTLKEMKIEDLKRRKEIIEESDCDIFVTIHLNSFTQHKYYGAQTFYNEELEESKKLAYVIQDELKNILDKENNRQPSHRDDVYLLKEAKIPSVLIEAGFLSNPEEEMLLNTSEYQEKIAWSIYAGIMKYFSQKESL</sequence>
<evidence type="ECO:0000256" key="2">
    <source>
        <dbReference type="SAM" id="Phobius"/>
    </source>
</evidence>
<dbReference type="Gene3D" id="3.40.630.40">
    <property type="entry name" value="Zn-dependent exopeptidases"/>
    <property type="match status" value="1"/>
</dbReference>
<keyword evidence="2" id="KW-0472">Membrane</keyword>
<accession>A0A926IJM0</accession>
<reference evidence="4" key="1">
    <citation type="submission" date="2020-08" db="EMBL/GenBank/DDBJ databases">
        <title>Genome public.</title>
        <authorList>
            <person name="Liu C."/>
            <person name="Sun Q."/>
        </authorList>
    </citation>
    <scope>NUCLEOTIDE SEQUENCE</scope>
    <source>
        <strain evidence="4">BX21</strain>
    </source>
</reference>
<gene>
    <name evidence="4" type="primary">cwlD</name>
    <name evidence="4" type="ORF">H8707_07920</name>
</gene>
<evidence type="ECO:0000259" key="3">
    <source>
        <dbReference type="SMART" id="SM00646"/>
    </source>
</evidence>
<feature type="domain" description="MurNAc-LAA" evidence="3">
    <location>
        <begin position="122"/>
        <end position="234"/>
    </location>
</feature>
<dbReference type="AlphaFoldDB" id="A0A926IJM0"/>
<protein>
    <submittedName>
        <fullName evidence="4">N-acetylmuramoyl-L-alanine amidase CwlD</fullName>
        <ecNumber evidence="4">3.5.1.28</ecNumber>
    </submittedName>
</protein>
<dbReference type="InterPro" id="IPR014234">
    <property type="entry name" value="Spore_CwlD"/>
</dbReference>
<name>A0A926IJM0_9FIRM</name>
<dbReference type="PANTHER" id="PTHR30404:SF0">
    <property type="entry name" value="N-ACETYLMURAMOYL-L-ALANINE AMIDASE AMIC"/>
    <property type="match status" value="1"/>
</dbReference>